<feature type="chain" id="PRO_5007850152" evidence="1">
    <location>
        <begin position="25"/>
        <end position="71"/>
    </location>
</feature>
<proteinExistence type="predicted"/>
<feature type="signal peptide" evidence="1">
    <location>
        <begin position="1"/>
        <end position="24"/>
    </location>
</feature>
<dbReference type="AlphaFoldDB" id="A0A164G8V8"/>
<sequence length="71" mass="8127">AGRMNHHRCFVVYGTFRWLSLSLSLKLTQNETHEGLKLISEFCTLPTKTETIETKFLVKTWLAATRMGNGI</sequence>
<dbReference type="Proteomes" id="UP000076858">
    <property type="component" value="Unassembled WGS sequence"/>
</dbReference>
<protein>
    <submittedName>
        <fullName evidence="2">Uncharacterized protein</fullName>
    </submittedName>
</protein>
<organism evidence="2 3">
    <name type="scientific">Daphnia magna</name>
    <dbReference type="NCBI Taxonomy" id="35525"/>
    <lineage>
        <taxon>Eukaryota</taxon>
        <taxon>Metazoa</taxon>
        <taxon>Ecdysozoa</taxon>
        <taxon>Arthropoda</taxon>
        <taxon>Crustacea</taxon>
        <taxon>Branchiopoda</taxon>
        <taxon>Diplostraca</taxon>
        <taxon>Cladocera</taxon>
        <taxon>Anomopoda</taxon>
        <taxon>Daphniidae</taxon>
        <taxon>Daphnia</taxon>
    </lineage>
</organism>
<gene>
    <name evidence="2" type="ORF">APZ42_005807</name>
</gene>
<accession>A0A164G8V8</accession>
<evidence type="ECO:0000313" key="2">
    <source>
        <dbReference type="EMBL" id="KZR98669.1"/>
    </source>
</evidence>
<comment type="caution">
    <text evidence="2">The sequence shown here is derived from an EMBL/GenBank/DDBJ whole genome shotgun (WGS) entry which is preliminary data.</text>
</comment>
<reference evidence="2 3" key="1">
    <citation type="submission" date="2016-03" db="EMBL/GenBank/DDBJ databases">
        <title>EvidentialGene: Evidence-directed Construction of Genes on Genomes.</title>
        <authorList>
            <person name="Gilbert D.G."/>
            <person name="Choi J.-H."/>
            <person name="Mockaitis K."/>
            <person name="Colbourne J."/>
            <person name="Pfrender M."/>
        </authorList>
    </citation>
    <scope>NUCLEOTIDE SEQUENCE [LARGE SCALE GENOMIC DNA]</scope>
    <source>
        <strain evidence="2 3">Xinb3</strain>
        <tissue evidence="2">Complete organism</tissue>
    </source>
</reference>
<keyword evidence="3" id="KW-1185">Reference proteome</keyword>
<feature type="non-terminal residue" evidence="2">
    <location>
        <position position="1"/>
    </location>
</feature>
<keyword evidence="1" id="KW-0732">Signal</keyword>
<evidence type="ECO:0000313" key="3">
    <source>
        <dbReference type="Proteomes" id="UP000076858"/>
    </source>
</evidence>
<name>A0A164G8V8_9CRUS</name>
<evidence type="ECO:0000256" key="1">
    <source>
        <dbReference type="SAM" id="SignalP"/>
    </source>
</evidence>
<dbReference type="EMBL" id="LRGB01016245">
    <property type="protein sequence ID" value="KZR98669.1"/>
    <property type="molecule type" value="Genomic_DNA"/>
</dbReference>